<reference evidence="2" key="1">
    <citation type="submission" date="2014-05" db="EMBL/GenBank/DDBJ databases">
        <title>The transcriptome of the halophilic microalga Tetraselmis sp. GSL018 isolated from the Great Salt Lake, Utah.</title>
        <authorList>
            <person name="Jinkerson R.E."/>
            <person name="D'Adamo S."/>
            <person name="Posewitz M.C."/>
        </authorList>
    </citation>
    <scope>NUCLEOTIDE SEQUENCE</scope>
    <source>
        <strain evidence="2">GSL018</strain>
    </source>
</reference>
<evidence type="ECO:0000313" key="2">
    <source>
        <dbReference type="EMBL" id="JAC63985.1"/>
    </source>
</evidence>
<feature type="compositionally biased region" description="Low complexity" evidence="1">
    <location>
        <begin position="41"/>
        <end position="58"/>
    </location>
</feature>
<protein>
    <submittedName>
        <fullName evidence="2">Uncharacterized protein</fullName>
    </submittedName>
</protein>
<evidence type="ECO:0000256" key="1">
    <source>
        <dbReference type="SAM" id="MobiDB-lite"/>
    </source>
</evidence>
<organism evidence="2">
    <name type="scientific">Tetraselmis sp. GSL018</name>
    <dbReference type="NCBI Taxonomy" id="582737"/>
    <lineage>
        <taxon>Eukaryota</taxon>
        <taxon>Viridiplantae</taxon>
        <taxon>Chlorophyta</taxon>
        <taxon>core chlorophytes</taxon>
        <taxon>Chlorodendrophyceae</taxon>
        <taxon>Chlorodendrales</taxon>
        <taxon>Chlorodendraceae</taxon>
        <taxon>Tetraselmis</taxon>
    </lineage>
</organism>
<feature type="non-terminal residue" evidence="2">
    <location>
        <position position="1"/>
    </location>
</feature>
<name>A0A061QZV7_9CHLO</name>
<accession>A0A061QZV7</accession>
<feature type="compositionally biased region" description="Pro residues" evidence="1">
    <location>
        <begin position="65"/>
        <end position="80"/>
    </location>
</feature>
<dbReference type="EMBL" id="GBEZ01022874">
    <property type="protein sequence ID" value="JAC63985.1"/>
    <property type="molecule type" value="Transcribed_RNA"/>
</dbReference>
<dbReference type="AlphaFoldDB" id="A0A061QZV7"/>
<sequence length="80" mass="8477">WAVAICPTHRHSDLDRLRGAVHTAFGAFIARALKVRMATRSFSSHGPSSPRSPSALRPQGSGATPTPPTPPRSSLRPPSP</sequence>
<gene>
    <name evidence="2" type="ORF">TSPGSL018_19307</name>
</gene>
<feature type="region of interest" description="Disordered" evidence="1">
    <location>
        <begin position="39"/>
        <end position="80"/>
    </location>
</feature>
<proteinExistence type="predicted"/>